<proteinExistence type="inferred from homology"/>
<comment type="caution">
    <text evidence="8">The sequence shown here is derived from an EMBL/GenBank/DDBJ whole genome shotgun (WGS) entry which is preliminary data.</text>
</comment>
<evidence type="ECO:0008006" key="10">
    <source>
        <dbReference type="Google" id="ProtNLM"/>
    </source>
</evidence>
<evidence type="ECO:0000256" key="2">
    <source>
        <dbReference type="ARBA" id="ARBA00022528"/>
    </source>
</evidence>
<evidence type="ECO:0000256" key="7">
    <source>
        <dbReference type="SAM" id="MobiDB-lite"/>
    </source>
</evidence>
<evidence type="ECO:0000256" key="5">
    <source>
        <dbReference type="ARBA" id="ARBA00023002"/>
    </source>
</evidence>
<evidence type="ECO:0000256" key="3">
    <source>
        <dbReference type="ARBA" id="ARBA00022640"/>
    </source>
</evidence>
<dbReference type="PANTHER" id="PTHR42898:SF63">
    <property type="entry name" value="3-OXOACYL-[ACYL-CARRIER-PROTEIN] REDUCTASE"/>
    <property type="match status" value="1"/>
</dbReference>
<dbReference type="InterPro" id="IPR045000">
    <property type="entry name" value="TR"/>
</dbReference>
<dbReference type="AlphaFoldDB" id="A0A8S9RLT6"/>
<evidence type="ECO:0000256" key="4">
    <source>
        <dbReference type="ARBA" id="ARBA00022857"/>
    </source>
</evidence>
<dbReference type="PANTHER" id="PTHR42898">
    <property type="entry name" value="TROPINONE REDUCTASE"/>
    <property type="match status" value="1"/>
</dbReference>
<keyword evidence="4" id="KW-0521">NADP</keyword>
<organism evidence="8 9">
    <name type="scientific">Brassica cretica</name>
    <name type="common">Mustard</name>
    <dbReference type="NCBI Taxonomy" id="69181"/>
    <lineage>
        <taxon>Eukaryota</taxon>
        <taxon>Viridiplantae</taxon>
        <taxon>Streptophyta</taxon>
        <taxon>Embryophyta</taxon>
        <taxon>Tracheophyta</taxon>
        <taxon>Spermatophyta</taxon>
        <taxon>Magnoliopsida</taxon>
        <taxon>eudicotyledons</taxon>
        <taxon>Gunneridae</taxon>
        <taxon>Pentapetalae</taxon>
        <taxon>rosids</taxon>
        <taxon>malvids</taxon>
        <taxon>Brassicales</taxon>
        <taxon>Brassicaceae</taxon>
        <taxon>Brassiceae</taxon>
        <taxon>Brassica</taxon>
    </lineage>
</organism>
<comment type="similarity">
    <text evidence="6">Belongs to the short-chain dehydrogenases/reductases (SDR) family. SDR65C subfamily.</text>
</comment>
<keyword evidence="3" id="KW-0934">Plastid</keyword>
<dbReference type="PRINTS" id="PR00081">
    <property type="entry name" value="GDHRDH"/>
</dbReference>
<reference evidence="8" key="1">
    <citation type="submission" date="2019-12" db="EMBL/GenBank/DDBJ databases">
        <title>Genome sequencing and annotation of Brassica cretica.</title>
        <authorList>
            <person name="Studholme D.J."/>
            <person name="Sarris P."/>
        </authorList>
    </citation>
    <scope>NUCLEOTIDE SEQUENCE</scope>
    <source>
        <strain evidence="8">PFS-109/04</strain>
        <tissue evidence="8">Leaf</tissue>
    </source>
</reference>
<dbReference type="FunFam" id="3.40.50.720:FF:000084">
    <property type="entry name" value="Short-chain dehydrogenase reductase"/>
    <property type="match status" value="1"/>
</dbReference>
<gene>
    <name evidence="8" type="ORF">F2Q69_00058315</name>
</gene>
<dbReference type="InterPro" id="IPR002347">
    <property type="entry name" value="SDR_fam"/>
</dbReference>
<evidence type="ECO:0000313" key="9">
    <source>
        <dbReference type="Proteomes" id="UP000712600"/>
    </source>
</evidence>
<keyword evidence="2" id="KW-0150">Chloroplast</keyword>
<dbReference type="EMBL" id="QGKX02000095">
    <property type="protein sequence ID" value="KAF3573625.1"/>
    <property type="molecule type" value="Genomic_DNA"/>
</dbReference>
<dbReference type="GO" id="GO:0016491">
    <property type="term" value="F:oxidoreductase activity"/>
    <property type="evidence" value="ECO:0007669"/>
    <property type="project" value="UniProtKB-KW"/>
</dbReference>
<dbReference type="InterPro" id="IPR036291">
    <property type="entry name" value="NAD(P)-bd_dom_sf"/>
</dbReference>
<name>A0A8S9RLT6_BRACR</name>
<comment type="subcellular location">
    <subcellularLocation>
        <location evidence="1">Plastid</location>
        <location evidence="1">Chloroplast</location>
    </subcellularLocation>
</comment>
<feature type="compositionally biased region" description="Basic and acidic residues" evidence="7">
    <location>
        <begin position="39"/>
        <end position="50"/>
    </location>
</feature>
<feature type="compositionally biased region" description="Basic and acidic residues" evidence="7">
    <location>
        <begin position="417"/>
        <end position="430"/>
    </location>
</feature>
<dbReference type="Pfam" id="PF13561">
    <property type="entry name" value="adh_short_C2"/>
    <property type="match status" value="1"/>
</dbReference>
<dbReference type="GO" id="GO:0009507">
    <property type="term" value="C:chloroplast"/>
    <property type="evidence" value="ECO:0007669"/>
    <property type="project" value="UniProtKB-SubCell"/>
</dbReference>
<feature type="region of interest" description="Disordered" evidence="7">
    <location>
        <begin position="34"/>
        <end position="59"/>
    </location>
</feature>
<dbReference type="Proteomes" id="UP000712600">
    <property type="component" value="Unassembled WGS sequence"/>
</dbReference>
<feature type="region of interest" description="Disordered" evidence="7">
    <location>
        <begin position="417"/>
        <end position="440"/>
    </location>
</feature>
<protein>
    <recommendedName>
        <fullName evidence="10">3-oxoacyl-[acyl-carrier-protein] reductase</fullName>
    </recommendedName>
</protein>
<accession>A0A8S9RLT6</accession>
<sequence>MECTASLPLVLQHHANIGYIGSLGRTLISDPIRHNPKYGRKEDHNDDPTKLESGLASLRSDLPDLQETQRLIVISHTKEEATTERLLENLIKTKMRDQLPPSRWSLRGMTALVTGGTKGIGYAIMEELAGFGARVHACARDQTLLDECLNEWKAKRYQVTGSVCDVSSRPQRDELMKSVSSLFSGKLNILINNVGTLMSKPATEFTAQDFSSQIATNLESAYHLSQLAHPLLKASGFGSIVFMSSVCGVVSAGTARSNAGGMNQLARNLACEWASDGIRANSVAPWVTRTPLAQDRLDDKKYAEAICSRTPLGRTCEPSEVASLVTFLCLPAASYITGQTICIDGGLTVNGFSYKPETDVAPHNSILSFRRRESPWRVMTMVAEEVTRCEGLLAVKGDSGIKLFVVTDFINKSSRMKSEKIDGDGGHETATECGGGGRRSPGGLVGGGVARLSPETRMGGLSPEEWCGSACCRGPVVLSKKKKRKAENTRSRRHHRRWSDEDVGICRIYCRRRRESPWRMMTMVAEEVTRCEGLLAVKGDSGLKLFVGFFCFSKDLIFSSLHRRPLRMEKGEKIDGDRGHETAIECGGGGRRSPGGLVGGGVARLSPETRMGGLSPEEWCGSTCYRGPVVLSKKKKRKCQIVAHLHAMAAPSVTISDENSAPPP</sequence>
<dbReference type="Gene3D" id="3.40.50.720">
    <property type="entry name" value="NAD(P)-binding Rossmann-like Domain"/>
    <property type="match status" value="1"/>
</dbReference>
<keyword evidence="5" id="KW-0560">Oxidoreductase</keyword>
<evidence type="ECO:0000256" key="1">
    <source>
        <dbReference type="ARBA" id="ARBA00004229"/>
    </source>
</evidence>
<evidence type="ECO:0000313" key="8">
    <source>
        <dbReference type="EMBL" id="KAF3573625.1"/>
    </source>
</evidence>
<dbReference type="SUPFAM" id="SSF51735">
    <property type="entry name" value="NAD(P)-binding Rossmann-fold domains"/>
    <property type="match status" value="1"/>
</dbReference>
<evidence type="ECO:0000256" key="6">
    <source>
        <dbReference type="ARBA" id="ARBA00025714"/>
    </source>
</evidence>